<dbReference type="GO" id="GO:0016491">
    <property type="term" value="F:oxidoreductase activity"/>
    <property type="evidence" value="ECO:0007669"/>
    <property type="project" value="InterPro"/>
</dbReference>
<dbReference type="Pfam" id="PF09376">
    <property type="entry name" value="NurA"/>
    <property type="match status" value="1"/>
</dbReference>
<dbReference type="Proteomes" id="UP000007485">
    <property type="component" value="Chromosome"/>
</dbReference>
<dbReference type="InterPro" id="IPR037165">
    <property type="entry name" value="AldOxase/xan_DH_Mopterin-bd_sf"/>
</dbReference>
<accession>F0QT87</accession>
<gene>
    <name evidence="2" type="ordered locus">VMUT_1471</name>
</gene>
<dbReference type="RefSeq" id="WP_013604838.1">
    <property type="nucleotide sequence ID" value="NC_015151.1"/>
</dbReference>
<feature type="domain" description="NurA" evidence="1">
    <location>
        <begin position="58"/>
        <end position="322"/>
    </location>
</feature>
<evidence type="ECO:0000313" key="3">
    <source>
        <dbReference type="Proteomes" id="UP000007485"/>
    </source>
</evidence>
<sequence length="356" mass="38932">MRELFGFVRALERLRDFVGEFIPEDSIDLSEGDQFEVSCKGELTTGRVEALGQVGSVGVVLGLDSQSSRLRFEGVDVYVVTGALVGPRNALVPGLPNAHWLGLRFRFRANEEALKGLEGEIGGFALVRSRVLGRVFDGAYNEEAVRDEVRTEVETRLVEEFRGLGLGDALLMVDGPIFPTPRVLTMSDNPYAELYMSFIQRRVEALRGVRAVGVVKRLGQSTYLAKCLGFGVDDDTLVKNQVTRSLGGGVYTAVVGPITIRVGDYTKYCWYVASRLGNSMSVVRVEALDRDLAMLGAVYVARTMGLDGVPIPIRLADRLARRLNAGITNLLASLAPLRLTYEGLEELNKALRELGG</sequence>
<dbReference type="OrthoDB" id="29045at2157"/>
<dbReference type="EMBL" id="CP002529">
    <property type="protein sequence ID" value="ADY01676.1"/>
    <property type="molecule type" value="Genomic_DNA"/>
</dbReference>
<dbReference type="HOGENOM" id="CLU_066378_0_0_2"/>
<proteinExistence type="predicted"/>
<evidence type="ECO:0000313" key="2">
    <source>
        <dbReference type="EMBL" id="ADY01676.1"/>
    </source>
</evidence>
<dbReference type="SMART" id="SM00933">
    <property type="entry name" value="NurA"/>
    <property type="match status" value="1"/>
</dbReference>
<dbReference type="InterPro" id="IPR018977">
    <property type="entry name" value="NurA_domain"/>
</dbReference>
<dbReference type="eggNOG" id="arCOG00287">
    <property type="taxonomic scope" value="Archaea"/>
</dbReference>
<protein>
    <submittedName>
        <fullName evidence="2">NurA domain containing protein</fullName>
    </submittedName>
</protein>
<dbReference type="SUPFAM" id="SSF56003">
    <property type="entry name" value="Molybdenum cofactor-binding domain"/>
    <property type="match status" value="1"/>
</dbReference>
<organism evidence="2 3">
    <name type="scientific">Vulcanisaeta moutnovskia (strain 768-28)</name>
    <dbReference type="NCBI Taxonomy" id="985053"/>
    <lineage>
        <taxon>Archaea</taxon>
        <taxon>Thermoproteota</taxon>
        <taxon>Thermoprotei</taxon>
        <taxon>Thermoproteales</taxon>
        <taxon>Thermoproteaceae</taxon>
        <taxon>Vulcanisaeta</taxon>
    </lineage>
</organism>
<dbReference type="AlphaFoldDB" id="F0QT87"/>
<evidence type="ECO:0000259" key="1">
    <source>
        <dbReference type="SMART" id="SM00933"/>
    </source>
</evidence>
<keyword evidence="3" id="KW-1185">Reference proteome</keyword>
<name>F0QT87_VULM7</name>
<dbReference type="GeneID" id="10289123"/>
<reference evidence="2 3" key="1">
    <citation type="journal article" date="2011" name="J. Bacteriol.">
        <title>Complete genome sequence of 'Vulcanisaeta moutnovskia' strain 768-28, a novel member of the hyperthermophilic crenarchaeal genus vulcanisaeta.</title>
        <authorList>
            <person name="Gumerov V.M."/>
            <person name="Mardanov A.V."/>
            <person name="Beletsky A.V."/>
            <person name="Prokofeva M.I."/>
            <person name="Bonch-Osmolovskaya E.A."/>
            <person name="Ravin N.V."/>
            <person name="Skryabin K.G."/>
        </authorList>
    </citation>
    <scope>NUCLEOTIDE SEQUENCE [LARGE SCALE GENOMIC DNA]</scope>
    <source>
        <strain evidence="2 3">768-28</strain>
    </source>
</reference>
<dbReference type="KEGG" id="vmo:VMUT_1471"/>